<evidence type="ECO:0000313" key="5">
    <source>
        <dbReference type="Proteomes" id="UP000887023"/>
    </source>
</evidence>
<dbReference type="SUPFAM" id="SSF48498">
    <property type="entry name" value="Tetracyclin repressor-like, C-terminal domain"/>
    <property type="match status" value="1"/>
</dbReference>
<name>A0ABX8SC24_9ACTN</name>
<dbReference type="InterPro" id="IPR001647">
    <property type="entry name" value="HTH_TetR"/>
</dbReference>
<accession>A0ABX8SC24</accession>
<dbReference type="PANTHER" id="PTHR30055">
    <property type="entry name" value="HTH-TYPE TRANSCRIPTIONAL REGULATOR RUTR"/>
    <property type="match status" value="1"/>
</dbReference>
<reference evidence="4" key="1">
    <citation type="submission" date="2021-07" db="EMBL/GenBank/DDBJ databases">
        <title>Candidatus Kaistella beijingensis sp. nov. isolated from a municipal wastewater treatment plant is involved in sludge foaming.</title>
        <authorList>
            <person name="Song Y."/>
            <person name="Liu S.-J."/>
        </authorList>
    </citation>
    <scope>NUCLEOTIDE SEQUENCE</scope>
    <source>
        <strain evidence="4">DSM 43998</strain>
    </source>
</reference>
<dbReference type="SUPFAM" id="SSF46689">
    <property type="entry name" value="Homeodomain-like"/>
    <property type="match status" value="1"/>
</dbReference>
<dbReference type="EMBL" id="CP079105">
    <property type="protein sequence ID" value="QXQ14996.1"/>
    <property type="molecule type" value="Genomic_DNA"/>
</dbReference>
<evidence type="ECO:0000256" key="1">
    <source>
        <dbReference type="ARBA" id="ARBA00023125"/>
    </source>
</evidence>
<dbReference type="PROSITE" id="PS50977">
    <property type="entry name" value="HTH_TETR_2"/>
    <property type="match status" value="1"/>
</dbReference>
<evidence type="ECO:0000259" key="3">
    <source>
        <dbReference type="PROSITE" id="PS50977"/>
    </source>
</evidence>
<dbReference type="InterPro" id="IPR009057">
    <property type="entry name" value="Homeodomain-like_sf"/>
</dbReference>
<dbReference type="InterPro" id="IPR050109">
    <property type="entry name" value="HTH-type_TetR-like_transc_reg"/>
</dbReference>
<protein>
    <submittedName>
        <fullName evidence="4">TetR/AcrR family transcriptional regulator</fullName>
    </submittedName>
</protein>
<gene>
    <name evidence="4" type="ORF">KV203_06455</name>
</gene>
<keyword evidence="1 2" id="KW-0238">DNA-binding</keyword>
<proteinExistence type="predicted"/>
<evidence type="ECO:0000256" key="2">
    <source>
        <dbReference type="PROSITE-ProRule" id="PRU00335"/>
    </source>
</evidence>
<sequence>MQATGREGRWDEHNSARQTRILEAAVELLDETDPGVAIPVQQIASRAGLAKSVVYRQFAGKDELERRIRSYLLDGFFATLNDRLDIGTGSIDEVLTRTVRAVADWAGDHRHRHEFMRAGPIAADDSGLDAIAVLKTRVAGRAREILEPITAMLGVDYEPFETLPYALVSMVEGTLSHWVGDPEPTRSRGEIVADLAALAWYALDGAARSVGLQPDPELELADAISRLTADPPSPLPA</sequence>
<keyword evidence="5" id="KW-1185">Reference proteome</keyword>
<dbReference type="InterPro" id="IPR036271">
    <property type="entry name" value="Tet_transcr_reg_TetR-rel_C_sf"/>
</dbReference>
<dbReference type="PANTHER" id="PTHR30055:SF160">
    <property type="entry name" value="TRANSCRIPTIONAL REGULATORY PROTEIN (PROBABLY ASNC-FAMILY)-RELATED"/>
    <property type="match status" value="1"/>
</dbReference>
<dbReference type="Proteomes" id="UP000887023">
    <property type="component" value="Chromosome"/>
</dbReference>
<feature type="domain" description="HTH tetR-type" evidence="3">
    <location>
        <begin position="15"/>
        <end position="76"/>
    </location>
</feature>
<evidence type="ECO:0000313" key="4">
    <source>
        <dbReference type="EMBL" id="QXQ14996.1"/>
    </source>
</evidence>
<dbReference type="Gene3D" id="1.10.357.10">
    <property type="entry name" value="Tetracycline Repressor, domain 2"/>
    <property type="match status" value="1"/>
</dbReference>
<feature type="DNA-binding region" description="H-T-H motif" evidence="2">
    <location>
        <begin position="39"/>
        <end position="58"/>
    </location>
</feature>
<dbReference type="RefSeq" id="WP_066468950.1">
    <property type="nucleotide sequence ID" value="NZ_CBCRUZ010000009.1"/>
</dbReference>
<organism evidence="4 5">
    <name type="scientific">Skermania pinensis</name>
    <dbReference type="NCBI Taxonomy" id="39122"/>
    <lineage>
        <taxon>Bacteria</taxon>
        <taxon>Bacillati</taxon>
        <taxon>Actinomycetota</taxon>
        <taxon>Actinomycetes</taxon>
        <taxon>Mycobacteriales</taxon>
        <taxon>Gordoniaceae</taxon>
        <taxon>Skermania</taxon>
    </lineage>
</organism>
<dbReference type="Pfam" id="PF00440">
    <property type="entry name" value="TetR_N"/>
    <property type="match status" value="1"/>
</dbReference>